<feature type="non-terminal residue" evidence="4">
    <location>
        <position position="822"/>
    </location>
</feature>
<dbReference type="SUPFAM" id="SSF57756">
    <property type="entry name" value="Retrovirus zinc finger-like domains"/>
    <property type="match status" value="1"/>
</dbReference>
<feature type="compositionally biased region" description="Pro residues" evidence="2">
    <location>
        <begin position="176"/>
        <end position="188"/>
    </location>
</feature>
<dbReference type="GO" id="GO:0003676">
    <property type="term" value="F:nucleic acid binding"/>
    <property type="evidence" value="ECO:0007669"/>
    <property type="project" value="InterPro"/>
</dbReference>
<dbReference type="Pfam" id="PF00098">
    <property type="entry name" value="zf-CCHC"/>
    <property type="match status" value="1"/>
</dbReference>
<keyword evidence="1" id="KW-0863">Zinc-finger</keyword>
<feature type="compositionally biased region" description="Polar residues" evidence="2">
    <location>
        <begin position="323"/>
        <end position="333"/>
    </location>
</feature>
<dbReference type="PANTHER" id="PTHR19446">
    <property type="entry name" value="REVERSE TRANSCRIPTASES"/>
    <property type="match status" value="1"/>
</dbReference>
<feature type="compositionally biased region" description="Gly residues" evidence="2">
    <location>
        <begin position="277"/>
        <end position="286"/>
    </location>
</feature>
<evidence type="ECO:0000256" key="2">
    <source>
        <dbReference type="SAM" id="MobiDB-lite"/>
    </source>
</evidence>
<keyword evidence="1" id="KW-0862">Zinc</keyword>
<name>A0A5C6MMI9_9TELE</name>
<keyword evidence="1" id="KW-0479">Metal-binding</keyword>
<dbReference type="InterPro" id="IPR036875">
    <property type="entry name" value="Znf_CCHC_sf"/>
</dbReference>
<sequence length="822" mass="91025">MSRAVVLFLAKVEQVNMLVRQDTVADSSWWPASSSRDVRGVLAKAVIVGLRVRGTSATAGGTDTLSNVPPFISDEFLVRELSRHGKVVSPIRKMLSGCKSPLLRHVVSHRRQVHMILNNRAEEFNYRFIVRVDDFDYTLFATSSALKCFNCNEEGHLARACPSRVASDAQAAEPAAPAPVAPPAPRPVPAARRRWLSAEGSSAAPDGATAESQMEEKRDECVRESEMSGESEIVEMVVEMNGESGESGGKVDLTGEVCDLSGVMSEVVSRAGTAAGKQGGGEGGIVEQGEGARRNKRKSAMKDKGGKTGRLEETATDTDTSDCESMSDGSKLSATMPEGQEIDLYPPGLFKKFLTQTKGMKGLDLGTYFPDRLCFIRDCGIEADWEKEWEGQVLLSHNTTLSGGVGLLFSRGFTLSSLEVEHVWWDRGKVELQLLCQQYTLNATQDTRRSIKDLEMEIVELEAIGSSTGDRGCIETLQSKKMALASLLDSQVQGALVRSWIQDITEMDAPSSFFFGLEKKRGQNLIIHSLLSSTGQELVEPGQIRQRAVEFFSSLYESEYRRDNDLFHEFCGDLPRVSEEANSQLDRPLKLDELHAALLSMKGRKSSGVDGLAVEFFKAYWDIVAHDMLEGNLQEIRNWRPVSLLCVDYRILSKTLASRLREAMEQVIHRDQTYCVPGRVNWHKSEALAVGRWEIVCRSFPRILPGEGTVLNRRGLSNRSTSVWADRLGGDGACPCWRVLYKPPLKKRTGDLQWRILHGAVALNALLLKINNAVSDRHHHYYGINISRNHLSNTNNPPYFSEQRFVSSLLFSSEATTTTPAT</sequence>
<protein>
    <submittedName>
        <fullName evidence="4">Transposon TX1 uncharacterized 149 kDa protein ORF 2</fullName>
    </submittedName>
</protein>
<evidence type="ECO:0000313" key="5">
    <source>
        <dbReference type="Proteomes" id="UP000324091"/>
    </source>
</evidence>
<feature type="region of interest" description="Disordered" evidence="2">
    <location>
        <begin position="272"/>
        <end position="334"/>
    </location>
</feature>
<reference evidence="4 5" key="1">
    <citation type="submission" date="2019-04" db="EMBL/GenBank/DDBJ databases">
        <title>Chromosome genome assembly for Takifugu flavidus.</title>
        <authorList>
            <person name="Xiao S."/>
        </authorList>
    </citation>
    <scope>NUCLEOTIDE SEQUENCE [LARGE SCALE GENOMIC DNA]</scope>
    <source>
        <strain evidence="4">HTHZ2018</strain>
        <tissue evidence="4">Muscle</tissue>
    </source>
</reference>
<evidence type="ECO:0000259" key="3">
    <source>
        <dbReference type="PROSITE" id="PS50158"/>
    </source>
</evidence>
<accession>A0A5C6MMI9</accession>
<dbReference type="SMART" id="SM00343">
    <property type="entry name" value="ZnF_C2HC"/>
    <property type="match status" value="1"/>
</dbReference>
<dbReference type="EMBL" id="RHFK02000175">
    <property type="protein sequence ID" value="TWW54587.1"/>
    <property type="molecule type" value="Genomic_DNA"/>
</dbReference>
<keyword evidence="5" id="KW-1185">Reference proteome</keyword>
<feature type="region of interest" description="Disordered" evidence="2">
    <location>
        <begin position="172"/>
        <end position="230"/>
    </location>
</feature>
<gene>
    <name evidence="4" type="ORF">D4764_0249090</name>
</gene>
<feature type="domain" description="CCHC-type" evidence="3">
    <location>
        <begin position="147"/>
        <end position="163"/>
    </location>
</feature>
<dbReference type="Proteomes" id="UP000324091">
    <property type="component" value="Unassembled WGS sequence"/>
</dbReference>
<dbReference type="InterPro" id="IPR001878">
    <property type="entry name" value="Znf_CCHC"/>
</dbReference>
<dbReference type="AlphaFoldDB" id="A0A5C6MMI9"/>
<evidence type="ECO:0000313" key="4">
    <source>
        <dbReference type="EMBL" id="TWW54587.1"/>
    </source>
</evidence>
<comment type="caution">
    <text evidence="4">The sequence shown here is derived from an EMBL/GenBank/DDBJ whole genome shotgun (WGS) entry which is preliminary data.</text>
</comment>
<dbReference type="GO" id="GO:0008270">
    <property type="term" value="F:zinc ion binding"/>
    <property type="evidence" value="ECO:0007669"/>
    <property type="project" value="UniProtKB-KW"/>
</dbReference>
<proteinExistence type="predicted"/>
<feature type="compositionally biased region" description="Basic and acidic residues" evidence="2">
    <location>
        <begin position="300"/>
        <end position="313"/>
    </location>
</feature>
<feature type="compositionally biased region" description="Basic and acidic residues" evidence="2">
    <location>
        <begin position="214"/>
        <end position="226"/>
    </location>
</feature>
<evidence type="ECO:0000256" key="1">
    <source>
        <dbReference type="PROSITE-ProRule" id="PRU00047"/>
    </source>
</evidence>
<dbReference type="Gene3D" id="4.10.60.10">
    <property type="entry name" value="Zinc finger, CCHC-type"/>
    <property type="match status" value="1"/>
</dbReference>
<dbReference type="PROSITE" id="PS50158">
    <property type="entry name" value="ZF_CCHC"/>
    <property type="match status" value="1"/>
</dbReference>
<organism evidence="4 5">
    <name type="scientific">Takifugu flavidus</name>
    <name type="common">sansaifugu</name>
    <dbReference type="NCBI Taxonomy" id="433684"/>
    <lineage>
        <taxon>Eukaryota</taxon>
        <taxon>Metazoa</taxon>
        <taxon>Chordata</taxon>
        <taxon>Craniata</taxon>
        <taxon>Vertebrata</taxon>
        <taxon>Euteleostomi</taxon>
        <taxon>Actinopterygii</taxon>
        <taxon>Neopterygii</taxon>
        <taxon>Teleostei</taxon>
        <taxon>Neoteleostei</taxon>
        <taxon>Acanthomorphata</taxon>
        <taxon>Eupercaria</taxon>
        <taxon>Tetraodontiformes</taxon>
        <taxon>Tetradontoidea</taxon>
        <taxon>Tetraodontidae</taxon>
        <taxon>Takifugu</taxon>
    </lineage>
</organism>